<feature type="domain" description="Bacterial alpha-2-macroglobulin MG10" evidence="1">
    <location>
        <begin position="231"/>
        <end position="353"/>
    </location>
</feature>
<dbReference type="InterPro" id="IPR008930">
    <property type="entry name" value="Terpenoid_cyclase/PrenylTrfase"/>
</dbReference>
<organism evidence="2">
    <name type="scientific">hydrothermal vent metagenome</name>
    <dbReference type="NCBI Taxonomy" id="652676"/>
    <lineage>
        <taxon>unclassified sequences</taxon>
        <taxon>metagenomes</taxon>
        <taxon>ecological metagenomes</taxon>
    </lineage>
</organism>
<dbReference type="InterPro" id="IPR041246">
    <property type="entry name" value="Bact_MG10"/>
</dbReference>
<dbReference type="PANTHER" id="PTHR40094">
    <property type="entry name" value="ALPHA-2-MACROGLOBULIN HOMOLOG"/>
    <property type="match status" value="1"/>
</dbReference>
<proteinExistence type="predicted"/>
<dbReference type="AlphaFoldDB" id="A0A1W1BGS6"/>
<protein>
    <recommendedName>
        <fullName evidence="1">Bacterial alpha-2-macroglobulin MG10 domain-containing protein</fullName>
    </recommendedName>
</protein>
<dbReference type="PANTHER" id="PTHR40094:SF1">
    <property type="entry name" value="UBIQUITIN DOMAIN-CONTAINING PROTEIN"/>
    <property type="match status" value="1"/>
</dbReference>
<name>A0A1W1BGS6_9ZZZZ</name>
<dbReference type="EMBL" id="FPHM01000004">
    <property type="protein sequence ID" value="SFV52675.1"/>
    <property type="molecule type" value="Genomic_DNA"/>
</dbReference>
<dbReference type="SUPFAM" id="SSF48239">
    <property type="entry name" value="Terpenoid cyclases/Protein prenyltransferases"/>
    <property type="match status" value="1"/>
</dbReference>
<evidence type="ECO:0000259" key="1">
    <source>
        <dbReference type="Pfam" id="PF17973"/>
    </source>
</evidence>
<dbReference type="GO" id="GO:0004866">
    <property type="term" value="F:endopeptidase inhibitor activity"/>
    <property type="evidence" value="ECO:0007669"/>
    <property type="project" value="TreeGrafter"/>
</dbReference>
<dbReference type="InterPro" id="IPR051802">
    <property type="entry name" value="YfhM-like"/>
</dbReference>
<gene>
    <name evidence="2" type="ORF">MNB_SV-13-1248</name>
</gene>
<dbReference type="Gene3D" id="1.50.10.20">
    <property type="match status" value="1"/>
</dbReference>
<reference evidence="2" key="1">
    <citation type="submission" date="2016-10" db="EMBL/GenBank/DDBJ databases">
        <authorList>
            <person name="de Groot N.N."/>
        </authorList>
    </citation>
    <scope>NUCLEOTIDE SEQUENCE</scope>
</reference>
<dbReference type="Pfam" id="PF17973">
    <property type="entry name" value="bMG10"/>
    <property type="match status" value="1"/>
</dbReference>
<sequence length="366" mass="43126">MIIHYLYTRSFYKQNIDDKAKEAHRYYLNQAKQFWTTKGIYEKGMIALALNRLGEDAKDIVASLKEHAIHNDELGTYFKYKNGYYWNELPIETHALMIEVFETITDDRKMVENLKIWLLKQRQTSHWKTTKATSSAIYALLSNNDWLESDKLVNLSFNTTKNYQLKLQEAQRKAIKGLGYYKVSYNNNEFDNSMATVKVTNPNKNIAWGGMYWQYFEDMDKVKTFKETPITIDKKLFLIEETKQGKQLVALNQNMLKVGDKVKVRIEIRVDRDMEYMMLKDSRASTFEPLNVISQYKYQDGLGYYQSTKDNATYFFIDYLRKGTYVFEYPLVVTHRGIFSNGITTMESMYAPEFKSHSEGVRVFVE</sequence>
<evidence type="ECO:0000313" key="2">
    <source>
        <dbReference type="EMBL" id="SFV52675.1"/>
    </source>
</evidence>
<accession>A0A1W1BGS6</accession>